<evidence type="ECO:0000313" key="2">
    <source>
        <dbReference type="EMBL" id="MBB4071355.1"/>
    </source>
</evidence>
<dbReference type="AlphaFoldDB" id="A0A840DHV2"/>
<feature type="transmembrane region" description="Helical" evidence="1">
    <location>
        <begin position="225"/>
        <end position="244"/>
    </location>
</feature>
<gene>
    <name evidence="2" type="ORF">F5897_000652</name>
</gene>
<dbReference type="Pfam" id="PF13630">
    <property type="entry name" value="SdpI"/>
    <property type="match status" value="1"/>
</dbReference>
<feature type="transmembrane region" description="Helical" evidence="1">
    <location>
        <begin position="59"/>
        <end position="76"/>
    </location>
</feature>
<evidence type="ECO:0000313" key="3">
    <source>
        <dbReference type="Proteomes" id="UP000571183"/>
    </source>
</evidence>
<evidence type="ECO:0000256" key="1">
    <source>
        <dbReference type="SAM" id="Phobius"/>
    </source>
</evidence>
<sequence length="260" mass="27423">MYNNFLYIIVIGLLAVFPFIANLLALKLGQNPFFGLRTARTTASAAAWQQVHAALLPHSLRFAVAVVATTLLTLILTVNFAWAFAVFLCVIAVLLVLYIITALRAAGNDSAAKPNLEGRKLAAGAIILSYPLLVVIVRYLLGDSVAATVAIHWNSAGTADGFAQTNTFFTIGSLMVLAAAVAGCLTLQFLKNQIAGTVLLAFAALIAGATASLIIAVLLNGSNGYNLITVLPSFSALYALAPLLPNPYGIKFNLSKSKER</sequence>
<dbReference type="Proteomes" id="UP000571183">
    <property type="component" value="Unassembled WGS sequence"/>
</dbReference>
<organism evidence="2 3">
    <name type="scientific">Canibacter oris</name>
    <dbReference type="NCBI Taxonomy" id="1365628"/>
    <lineage>
        <taxon>Bacteria</taxon>
        <taxon>Bacillati</taxon>
        <taxon>Actinomycetota</taxon>
        <taxon>Actinomycetes</taxon>
        <taxon>Micrococcales</taxon>
        <taxon>Microbacteriaceae</taxon>
        <taxon>Canibacter</taxon>
    </lineage>
</organism>
<comment type="caution">
    <text evidence="2">The sequence shown here is derived from an EMBL/GenBank/DDBJ whole genome shotgun (WGS) entry which is preliminary data.</text>
</comment>
<feature type="transmembrane region" description="Helical" evidence="1">
    <location>
        <begin position="6"/>
        <end position="26"/>
    </location>
</feature>
<keyword evidence="3" id="KW-1185">Reference proteome</keyword>
<feature type="transmembrane region" description="Helical" evidence="1">
    <location>
        <begin position="121"/>
        <end position="141"/>
    </location>
</feature>
<keyword evidence="1" id="KW-0472">Membrane</keyword>
<feature type="transmembrane region" description="Helical" evidence="1">
    <location>
        <begin position="197"/>
        <end position="219"/>
    </location>
</feature>
<dbReference type="EMBL" id="JACIFD010000005">
    <property type="protein sequence ID" value="MBB4071355.1"/>
    <property type="molecule type" value="Genomic_DNA"/>
</dbReference>
<proteinExistence type="predicted"/>
<accession>A0A840DHV2</accession>
<dbReference type="InterPro" id="IPR025962">
    <property type="entry name" value="SdpI/YhfL"/>
</dbReference>
<name>A0A840DHV2_9MICO</name>
<protein>
    <submittedName>
        <fullName evidence="2">Putative membrane protein</fullName>
    </submittedName>
</protein>
<keyword evidence="1" id="KW-0812">Transmembrane</keyword>
<feature type="transmembrane region" description="Helical" evidence="1">
    <location>
        <begin position="168"/>
        <end position="190"/>
    </location>
</feature>
<dbReference type="RefSeq" id="WP_183304450.1">
    <property type="nucleotide sequence ID" value="NZ_JACIFD010000005.1"/>
</dbReference>
<reference evidence="2" key="1">
    <citation type="submission" date="2020-08" db="EMBL/GenBank/DDBJ databases">
        <title>Sequencing the genomes of 1000 actinobacteria strains.</title>
        <authorList>
            <person name="Klenk H.-P."/>
        </authorList>
    </citation>
    <scope>NUCLEOTIDE SEQUENCE [LARGE SCALE GENOMIC DNA]</scope>
    <source>
        <strain evidence="2">DSM 27064</strain>
    </source>
</reference>
<keyword evidence="1" id="KW-1133">Transmembrane helix</keyword>
<feature type="transmembrane region" description="Helical" evidence="1">
    <location>
        <begin position="82"/>
        <end position="100"/>
    </location>
</feature>